<accession>A0A3L8PKZ6</accession>
<sequence>MKIMSCIAAFGLVVALAACGGEKEAGGEECQPRDDETTGEFLERCDPEAAVPSPSAEEGDQLVAELDAIVPGLAAQREDAIDSARNLCSSIVGGGQNLEQNAALRFSTGDLEVTDSQGAQIVELVRSQPWCA</sequence>
<protein>
    <recommendedName>
        <fullName evidence="4">DUF732 domain-containing protein</fullName>
    </recommendedName>
</protein>
<reference evidence="2 3" key="1">
    <citation type="submission" date="2018-10" db="EMBL/GenBank/DDBJ databases">
        <title>Aeromicrobium sp. 9W16Y-2 whole genome shotgun sequence.</title>
        <authorList>
            <person name="Li F."/>
        </authorList>
    </citation>
    <scope>NUCLEOTIDE SEQUENCE [LARGE SCALE GENOMIC DNA]</scope>
    <source>
        <strain evidence="2 3">9W16Y-2</strain>
    </source>
</reference>
<proteinExistence type="predicted"/>
<evidence type="ECO:0008006" key="4">
    <source>
        <dbReference type="Google" id="ProtNLM"/>
    </source>
</evidence>
<name>A0A3L8PKZ6_9ACTN</name>
<dbReference type="AlphaFoldDB" id="A0A3L8PKZ6"/>
<dbReference type="EMBL" id="RDBF01000005">
    <property type="protein sequence ID" value="RLV56027.1"/>
    <property type="molecule type" value="Genomic_DNA"/>
</dbReference>
<comment type="caution">
    <text evidence="2">The sequence shown here is derived from an EMBL/GenBank/DDBJ whole genome shotgun (WGS) entry which is preliminary data.</text>
</comment>
<gene>
    <name evidence="2" type="ORF">D9V41_09060</name>
</gene>
<dbReference type="Proteomes" id="UP000282515">
    <property type="component" value="Unassembled WGS sequence"/>
</dbReference>
<organism evidence="2 3">
    <name type="scientific">Aeromicrobium phragmitis</name>
    <dbReference type="NCBI Taxonomy" id="2478914"/>
    <lineage>
        <taxon>Bacteria</taxon>
        <taxon>Bacillati</taxon>
        <taxon>Actinomycetota</taxon>
        <taxon>Actinomycetes</taxon>
        <taxon>Propionibacteriales</taxon>
        <taxon>Nocardioidaceae</taxon>
        <taxon>Aeromicrobium</taxon>
    </lineage>
</organism>
<dbReference type="PROSITE" id="PS51257">
    <property type="entry name" value="PROKAR_LIPOPROTEIN"/>
    <property type="match status" value="1"/>
</dbReference>
<dbReference type="OrthoDB" id="4950130at2"/>
<keyword evidence="1" id="KW-0732">Signal</keyword>
<keyword evidence="3" id="KW-1185">Reference proteome</keyword>
<evidence type="ECO:0000256" key="1">
    <source>
        <dbReference type="SAM" id="SignalP"/>
    </source>
</evidence>
<evidence type="ECO:0000313" key="3">
    <source>
        <dbReference type="Proteomes" id="UP000282515"/>
    </source>
</evidence>
<evidence type="ECO:0000313" key="2">
    <source>
        <dbReference type="EMBL" id="RLV56027.1"/>
    </source>
</evidence>
<feature type="signal peptide" evidence="1">
    <location>
        <begin position="1"/>
        <end position="20"/>
    </location>
</feature>
<feature type="chain" id="PRO_5038949825" description="DUF732 domain-containing protein" evidence="1">
    <location>
        <begin position="21"/>
        <end position="132"/>
    </location>
</feature>
<dbReference type="RefSeq" id="WP_121794223.1">
    <property type="nucleotide sequence ID" value="NZ_RDBF01000005.1"/>
</dbReference>